<feature type="domain" description="DUF243" evidence="3">
    <location>
        <begin position="147"/>
        <end position="233"/>
    </location>
</feature>
<accession>A0A8B7NN27</accession>
<dbReference type="KEGG" id="hazt:108671545"/>
<feature type="region of interest" description="Disordered" evidence="1">
    <location>
        <begin position="326"/>
        <end position="347"/>
    </location>
</feature>
<feature type="chain" id="PRO_5034664592" evidence="2">
    <location>
        <begin position="18"/>
        <end position="445"/>
    </location>
</feature>
<evidence type="ECO:0000256" key="2">
    <source>
        <dbReference type="SAM" id="SignalP"/>
    </source>
</evidence>
<dbReference type="InterPro" id="IPR004145">
    <property type="entry name" value="DUF243"/>
</dbReference>
<protein>
    <submittedName>
        <fullName evidence="5">Uncharacterized protein LOC108671545</fullName>
    </submittedName>
</protein>
<gene>
    <name evidence="5" type="primary">LOC108671545</name>
</gene>
<sequence>MKLTALIVLCLTAVTLAVPVPQNRYIIRRPQNSVNLHSAARQLSSNAGQTFTVKLDDDNFDSRENVLSLQGVGNFATSQAGVASTAARTAQQPTVQHVSVGGNAQFRVQVDDDGFDSHESDEILLTTAPCPAGQLRHGTRCVIPKINRNIFVFGRNDEEPEPKSIDPAIIPEPQLDYNIIFVRSRPAKAQRPHIVPPPQKKTVVYVLEDESAESGVISAPVFPDADPEVYYVKVKEGENPQLPGGLDLETAYSQAIRPLKGDDSFESSVELTLGPAHGAGNVGVPLSATQPQATFNGAAGFDAGQSQSNFNGAAGFDAGQSQSNFNGAGGFDAGQSQSNFNGAGGFDAAQSQSNFNGAAGFDAAQPEATANGFGAVGVPLPSFQGNADFANGGAQGRSTFSSRGTRFAAGSRNFEVEVDDGRVEIEAKSEEAVRPALRYAVPQLG</sequence>
<proteinExistence type="predicted"/>
<dbReference type="AlphaFoldDB" id="A0A8B7NN27"/>
<evidence type="ECO:0000259" key="3">
    <source>
        <dbReference type="Pfam" id="PF03103"/>
    </source>
</evidence>
<feature type="signal peptide" evidence="2">
    <location>
        <begin position="1"/>
        <end position="17"/>
    </location>
</feature>
<evidence type="ECO:0000256" key="1">
    <source>
        <dbReference type="SAM" id="MobiDB-lite"/>
    </source>
</evidence>
<name>A0A8B7NN27_HYAAZ</name>
<dbReference type="Pfam" id="PF03103">
    <property type="entry name" value="DUF243"/>
    <property type="match status" value="1"/>
</dbReference>
<keyword evidence="4" id="KW-1185">Reference proteome</keyword>
<dbReference type="RefSeq" id="XP_018014591.1">
    <property type="nucleotide sequence ID" value="XM_018159102.2"/>
</dbReference>
<dbReference type="Proteomes" id="UP000694843">
    <property type="component" value="Unplaced"/>
</dbReference>
<dbReference type="GeneID" id="108671545"/>
<evidence type="ECO:0000313" key="4">
    <source>
        <dbReference type="Proteomes" id="UP000694843"/>
    </source>
</evidence>
<evidence type="ECO:0000313" key="5">
    <source>
        <dbReference type="RefSeq" id="XP_018014591.1"/>
    </source>
</evidence>
<organism evidence="4 5">
    <name type="scientific">Hyalella azteca</name>
    <name type="common">Amphipod</name>
    <dbReference type="NCBI Taxonomy" id="294128"/>
    <lineage>
        <taxon>Eukaryota</taxon>
        <taxon>Metazoa</taxon>
        <taxon>Ecdysozoa</taxon>
        <taxon>Arthropoda</taxon>
        <taxon>Crustacea</taxon>
        <taxon>Multicrustacea</taxon>
        <taxon>Malacostraca</taxon>
        <taxon>Eumalacostraca</taxon>
        <taxon>Peracarida</taxon>
        <taxon>Amphipoda</taxon>
        <taxon>Senticaudata</taxon>
        <taxon>Talitrida</taxon>
        <taxon>Talitroidea</taxon>
        <taxon>Hyalellidae</taxon>
        <taxon>Hyalella</taxon>
    </lineage>
</organism>
<dbReference type="OrthoDB" id="6376010at2759"/>
<keyword evidence="2" id="KW-0732">Signal</keyword>
<reference evidence="5" key="1">
    <citation type="submission" date="2025-08" db="UniProtKB">
        <authorList>
            <consortium name="RefSeq"/>
        </authorList>
    </citation>
    <scope>IDENTIFICATION</scope>
    <source>
        <tissue evidence="5">Whole organism</tissue>
    </source>
</reference>